<proteinExistence type="predicted"/>
<dbReference type="EMBL" id="SCWF01000003">
    <property type="protein sequence ID" value="TDM14621.1"/>
    <property type="molecule type" value="Genomic_DNA"/>
</dbReference>
<dbReference type="AlphaFoldDB" id="A0A4R6C0F8"/>
<sequence length="97" mass="11208">MHEEKFVLIENKEITLRELASELEAITGYTVTDSFGDINRIVAQKPNFDDDFETFLVTYEFNETADIVDATVTTPRNEKINFKTDPVKLRLLSYKSI</sequence>
<evidence type="ECO:0000313" key="2">
    <source>
        <dbReference type="Proteomes" id="UP000294843"/>
    </source>
</evidence>
<keyword evidence="2" id="KW-1185">Reference proteome</keyword>
<gene>
    <name evidence="1" type="ORF">ERX55_04185</name>
</gene>
<evidence type="ECO:0000313" key="1">
    <source>
        <dbReference type="EMBL" id="TDM14621.1"/>
    </source>
</evidence>
<name>A0A4R6C0F8_9STAP</name>
<protein>
    <submittedName>
        <fullName evidence="1">Uncharacterized protein</fullName>
    </submittedName>
</protein>
<dbReference type="OrthoDB" id="2401088at2"/>
<accession>A0A4R6C0F8</accession>
<dbReference type="Proteomes" id="UP000294843">
    <property type="component" value="Unassembled WGS sequence"/>
</dbReference>
<dbReference type="RefSeq" id="WP_133451350.1">
    <property type="nucleotide sequence ID" value="NZ_SCWF01000003.1"/>
</dbReference>
<comment type="caution">
    <text evidence="1">The sequence shown here is derived from an EMBL/GenBank/DDBJ whole genome shotgun (WGS) entry which is preliminary data.</text>
</comment>
<organism evidence="1 2">
    <name type="scientific">Macrococcus bovicus</name>
    <dbReference type="NCBI Taxonomy" id="69968"/>
    <lineage>
        <taxon>Bacteria</taxon>
        <taxon>Bacillati</taxon>
        <taxon>Bacillota</taxon>
        <taxon>Bacilli</taxon>
        <taxon>Bacillales</taxon>
        <taxon>Staphylococcaceae</taxon>
        <taxon>Macrococcus</taxon>
    </lineage>
</organism>
<reference evidence="1 2" key="1">
    <citation type="submission" date="2019-01" db="EMBL/GenBank/DDBJ databases">
        <title>Draft genome sequences of the type strains of six Macrococcus species.</title>
        <authorList>
            <person name="Mazhar S."/>
            <person name="Altermann E."/>
            <person name="Hill C."/>
            <person name="Mcauliffe O."/>
        </authorList>
    </citation>
    <scope>NUCLEOTIDE SEQUENCE [LARGE SCALE GENOMIC DNA]</scope>
    <source>
        <strain evidence="1 2">ATCC 51825</strain>
    </source>
</reference>